<dbReference type="CDD" id="cd03884">
    <property type="entry name" value="M20_bAS"/>
    <property type="match status" value="1"/>
</dbReference>
<feature type="binding site" evidence="3">
    <location>
        <position position="194"/>
    </location>
    <ligand>
        <name>Zn(2+)</name>
        <dbReference type="ChEBI" id="CHEBI:29105"/>
        <label>1</label>
    </ligand>
</feature>
<evidence type="ECO:0000256" key="2">
    <source>
        <dbReference type="ARBA" id="ARBA00022801"/>
    </source>
</evidence>
<evidence type="ECO:0000313" key="7">
    <source>
        <dbReference type="Proteomes" id="UP000705508"/>
    </source>
</evidence>
<dbReference type="GO" id="GO:0046872">
    <property type="term" value="F:metal ion binding"/>
    <property type="evidence" value="ECO:0007669"/>
    <property type="project" value="UniProtKB-KW"/>
</dbReference>
<evidence type="ECO:0000256" key="3">
    <source>
        <dbReference type="PIRSR" id="PIRSR001235-1"/>
    </source>
</evidence>
<dbReference type="GO" id="GO:0016813">
    <property type="term" value="F:hydrolase activity, acting on carbon-nitrogen (but not peptide) bonds, in linear amidines"/>
    <property type="evidence" value="ECO:0007669"/>
    <property type="project" value="InterPro"/>
</dbReference>
<protein>
    <submittedName>
        <fullName evidence="6">M20 family metallo-hydrolase</fullName>
    </submittedName>
</protein>
<reference evidence="6" key="1">
    <citation type="submission" date="2020-08" db="EMBL/GenBank/DDBJ databases">
        <authorList>
            <person name="Cejkova D."/>
            <person name="Kubasova T."/>
            <person name="Jahodarova E."/>
            <person name="Rychlik I."/>
        </authorList>
    </citation>
    <scope>NUCLEOTIDE SEQUENCE</scope>
    <source>
        <strain evidence="6">An582</strain>
    </source>
</reference>
<evidence type="ECO:0000259" key="5">
    <source>
        <dbReference type="Pfam" id="PF07687"/>
    </source>
</evidence>
<feature type="binding site" evidence="3">
    <location>
        <position position="98"/>
    </location>
    <ligand>
        <name>Zn(2+)</name>
        <dbReference type="ChEBI" id="CHEBI:29105"/>
        <label>1</label>
    </ligand>
</feature>
<dbReference type="Pfam" id="PF01546">
    <property type="entry name" value="Peptidase_M20"/>
    <property type="match status" value="1"/>
</dbReference>
<dbReference type="Gene3D" id="3.40.630.10">
    <property type="entry name" value="Zn peptidases"/>
    <property type="match status" value="1"/>
</dbReference>
<feature type="binding site" evidence="3">
    <location>
        <position position="385"/>
    </location>
    <ligand>
        <name>Zn(2+)</name>
        <dbReference type="ChEBI" id="CHEBI:29105"/>
        <label>2</label>
    </ligand>
</feature>
<feature type="domain" description="Peptidase M20 dimerisation" evidence="5">
    <location>
        <begin position="216"/>
        <end position="307"/>
    </location>
</feature>
<feature type="binding site" evidence="3">
    <location>
        <position position="87"/>
    </location>
    <ligand>
        <name>Zn(2+)</name>
        <dbReference type="ChEBI" id="CHEBI:29105"/>
        <label>1</label>
    </ligand>
</feature>
<dbReference type="InterPro" id="IPR010158">
    <property type="entry name" value="Amidase_Cbmase"/>
</dbReference>
<name>A0A938XDL6_9CLOT</name>
<dbReference type="AlphaFoldDB" id="A0A938XDL6"/>
<dbReference type="SUPFAM" id="SSF53187">
    <property type="entry name" value="Zn-dependent exopeptidases"/>
    <property type="match status" value="1"/>
</dbReference>
<feature type="binding site" evidence="3">
    <location>
        <position position="98"/>
    </location>
    <ligand>
        <name>Zn(2+)</name>
        <dbReference type="ChEBI" id="CHEBI:29105"/>
        <label>2</label>
    </ligand>
</feature>
<dbReference type="InterPro" id="IPR002933">
    <property type="entry name" value="Peptidase_M20"/>
</dbReference>
<dbReference type="PANTHER" id="PTHR32494:SF5">
    <property type="entry name" value="ALLANTOATE AMIDOHYDROLASE"/>
    <property type="match status" value="1"/>
</dbReference>
<comment type="caution">
    <text evidence="6">The sequence shown here is derived from an EMBL/GenBank/DDBJ whole genome shotgun (WGS) entry which is preliminary data.</text>
</comment>
<keyword evidence="3" id="KW-0862">Zinc</keyword>
<keyword evidence="2" id="KW-0378">Hydrolase</keyword>
<dbReference type="EMBL" id="JACJKS010000013">
    <property type="protein sequence ID" value="MBM6948905.1"/>
    <property type="molecule type" value="Genomic_DNA"/>
</dbReference>
<proteinExistence type="inferred from homology"/>
<reference evidence="6" key="2">
    <citation type="journal article" date="2021" name="Sci. Rep.">
        <title>The distribution of antibiotic resistance genes in chicken gut microbiota commensals.</title>
        <authorList>
            <person name="Juricova H."/>
            <person name="Matiasovicova J."/>
            <person name="Kubasova T."/>
            <person name="Cejkova D."/>
            <person name="Rychlik I."/>
        </authorList>
    </citation>
    <scope>NUCLEOTIDE SEQUENCE</scope>
    <source>
        <strain evidence="6">An582</strain>
    </source>
</reference>
<organism evidence="6 7">
    <name type="scientific">Mordavella massiliensis</name>
    <dbReference type="NCBI Taxonomy" id="1871024"/>
    <lineage>
        <taxon>Bacteria</taxon>
        <taxon>Bacillati</taxon>
        <taxon>Bacillota</taxon>
        <taxon>Clostridia</taxon>
        <taxon>Eubacteriales</taxon>
        <taxon>Clostridiaceae</taxon>
        <taxon>Mordavella</taxon>
    </lineage>
</organism>
<comment type="cofactor">
    <cofactor evidence="3">
        <name>Zn(2+)</name>
        <dbReference type="ChEBI" id="CHEBI:29105"/>
    </cofactor>
    <text evidence="3">Binds 2 Zn(2+) ions per subunit.</text>
</comment>
<feature type="binding site" evidence="4">
    <location>
        <position position="291"/>
    </location>
    <ligand>
        <name>allantoate</name>
        <dbReference type="ChEBI" id="CHEBI:17536"/>
    </ligand>
</feature>
<dbReference type="SUPFAM" id="SSF55031">
    <property type="entry name" value="Bacterial exopeptidase dimerisation domain"/>
    <property type="match status" value="1"/>
</dbReference>
<comment type="similarity">
    <text evidence="1">Belongs to the peptidase M20 family.</text>
</comment>
<dbReference type="InterPro" id="IPR036264">
    <property type="entry name" value="Bact_exopeptidase_dim_dom"/>
</dbReference>
<accession>A0A938XDL6</accession>
<keyword evidence="3" id="KW-0479">Metal-binding</keyword>
<dbReference type="NCBIfam" id="TIGR01879">
    <property type="entry name" value="hydantase"/>
    <property type="match status" value="1"/>
</dbReference>
<feature type="binding site" evidence="4">
    <location>
        <position position="278"/>
    </location>
    <ligand>
        <name>allantoate</name>
        <dbReference type="ChEBI" id="CHEBI:17536"/>
    </ligand>
</feature>
<dbReference type="Gene3D" id="3.30.70.360">
    <property type="match status" value="1"/>
</dbReference>
<dbReference type="InterPro" id="IPR011650">
    <property type="entry name" value="Peptidase_M20_dimer"/>
</dbReference>
<dbReference type="Pfam" id="PF07687">
    <property type="entry name" value="M20_dimer"/>
    <property type="match status" value="1"/>
</dbReference>
<feature type="binding site" evidence="4">
    <location>
        <position position="219"/>
    </location>
    <ligand>
        <name>allantoate</name>
        <dbReference type="ChEBI" id="CHEBI:17536"/>
    </ligand>
</feature>
<dbReference type="RefSeq" id="WP_204906908.1">
    <property type="nucleotide sequence ID" value="NZ_JACJKS010000013.1"/>
</dbReference>
<evidence type="ECO:0000256" key="1">
    <source>
        <dbReference type="ARBA" id="ARBA00006153"/>
    </source>
</evidence>
<sequence>MKEEMPLLWDHLQELSRIGRNADGSITRFPFTEEDRQAEALLWRYMEEAGISVSRDAAGNLIGRWEPADGPESGQEYDARPLVAGSHYDTVLEGGAFDGCLGLLAAIESVRCLREEGFRPARPVWVVGFKDEEGNRFGYGMIGSRSMCGKAEPEGLSSRDESGITLGDAMRASGLDPGRLDTCRIEPAAMLELHIEQGSVLEESGCTVGAVEGIAGLERYTVRIEGCSAHAGATPMGARRDPVPAMSRWILKVTELARQRENCVATVGCVEVRPGACNIICQSAEFSLDIRSVRDADIREIMEEMAHFEAELEHTERVRITRTLEQALPAAPCDGRLREMAERICREQGLACRRLMSGAGHDSMNFSGLCPIGMIFVPSKDGLSHRREEYTSREDCQAGAIVLREMIRECAAGAPEERE</sequence>
<dbReference type="PANTHER" id="PTHR32494">
    <property type="entry name" value="ALLANTOATE DEIMINASE-RELATED"/>
    <property type="match status" value="1"/>
</dbReference>
<evidence type="ECO:0000256" key="4">
    <source>
        <dbReference type="PIRSR" id="PIRSR001235-2"/>
    </source>
</evidence>
<feature type="binding site" evidence="3">
    <location>
        <position position="133"/>
    </location>
    <ligand>
        <name>Zn(2+)</name>
        <dbReference type="ChEBI" id="CHEBI:29105"/>
        <label>2</label>
    </ligand>
</feature>
<evidence type="ECO:0000313" key="6">
    <source>
        <dbReference type="EMBL" id="MBM6948905.1"/>
    </source>
</evidence>
<dbReference type="Proteomes" id="UP000705508">
    <property type="component" value="Unassembled WGS sequence"/>
</dbReference>
<dbReference type="PIRSF" id="PIRSF001235">
    <property type="entry name" value="Amidase_carbamoylase"/>
    <property type="match status" value="1"/>
</dbReference>
<gene>
    <name evidence="6" type="ORF">H6A20_09605</name>
</gene>